<gene>
    <name evidence="3" type="ORF">FYJ34_09085</name>
</gene>
<evidence type="ECO:0000256" key="1">
    <source>
        <dbReference type="PROSITE-ProRule" id="PRU00409"/>
    </source>
</evidence>
<dbReference type="PROSITE" id="PS50975">
    <property type="entry name" value="ATP_GRASP"/>
    <property type="match status" value="1"/>
</dbReference>
<proteinExistence type="predicted"/>
<name>A0A6N7UTK4_9FIRM</name>
<accession>A0A6N7UTK4</accession>
<evidence type="ECO:0000313" key="4">
    <source>
        <dbReference type="Proteomes" id="UP000434409"/>
    </source>
</evidence>
<dbReference type="InterPro" id="IPR011761">
    <property type="entry name" value="ATP-grasp"/>
</dbReference>
<dbReference type="InterPro" id="IPR005479">
    <property type="entry name" value="CPAse_ATP-bd"/>
</dbReference>
<evidence type="ECO:0000259" key="2">
    <source>
        <dbReference type="PROSITE" id="PS50975"/>
    </source>
</evidence>
<reference evidence="3 4" key="1">
    <citation type="submission" date="2019-08" db="EMBL/GenBank/DDBJ databases">
        <title>In-depth cultivation of the pig gut microbiome towards novel bacterial diversity and tailored functional studies.</title>
        <authorList>
            <person name="Wylensek D."/>
            <person name="Hitch T.C.A."/>
            <person name="Clavel T."/>
        </authorList>
    </citation>
    <scope>NUCLEOTIDE SEQUENCE [LARGE SCALE GENOMIC DNA]</scope>
    <source>
        <strain evidence="3 4">68-1-5</strain>
    </source>
</reference>
<dbReference type="SUPFAM" id="SSF56059">
    <property type="entry name" value="Glutathione synthetase ATP-binding domain-like"/>
    <property type="match status" value="1"/>
</dbReference>
<keyword evidence="1" id="KW-0547">Nucleotide-binding</keyword>
<dbReference type="EMBL" id="VULY01000018">
    <property type="protein sequence ID" value="MSR94404.1"/>
    <property type="molecule type" value="Genomic_DNA"/>
</dbReference>
<comment type="caution">
    <text evidence="3">The sequence shown here is derived from an EMBL/GenBank/DDBJ whole genome shotgun (WGS) entry which is preliminary data.</text>
</comment>
<dbReference type="AlphaFoldDB" id="A0A6N7UTK4"/>
<dbReference type="InterPro" id="IPR013815">
    <property type="entry name" value="ATP_grasp_subdomain_1"/>
</dbReference>
<dbReference type="Pfam" id="PF02786">
    <property type="entry name" value="CPSase_L_D2"/>
    <property type="match status" value="1"/>
</dbReference>
<dbReference type="RefSeq" id="WP_154478047.1">
    <property type="nucleotide sequence ID" value="NZ_VULY01000018.1"/>
</dbReference>
<feature type="domain" description="ATP-grasp" evidence="2">
    <location>
        <begin position="125"/>
        <end position="323"/>
    </location>
</feature>
<keyword evidence="4" id="KW-1185">Reference proteome</keyword>
<dbReference type="GO" id="GO:0005524">
    <property type="term" value="F:ATP binding"/>
    <property type="evidence" value="ECO:0007669"/>
    <property type="project" value="UniProtKB-UniRule"/>
</dbReference>
<dbReference type="Gene3D" id="3.30.1490.20">
    <property type="entry name" value="ATP-grasp fold, A domain"/>
    <property type="match status" value="1"/>
</dbReference>
<sequence length="403" mass="47403">MEFKNREFVPVIFGGDINTYSVARAFYEEYQVQTYVFGKYLSGPSYESRITIYQADPQIETDEKVIAALNGLAEKFPDKRVIAFGAGDTYINLLSKNKKQLKENVIVPYIDFEMMDRLQRKDFFYDLCEKNGVDYPDTIVYTPDMGLDFAMEFSYPVILKPSESVTYWHHPFEGQEKIFYIQNRKELEAAIQKTYEAGYESPMIIQDTIPGSDESMYVLTSYSNREGQVVMMCLGHVLLEEHGPIARGNHALIITEENETLMKQAKKLLEDMHYVGFSNFDIKYDSRDGKYKFFEINTRQGRSNYYVTGSGFNVARYVVEDYIYQKEQPLKLSKDPHLWMVIPRKVAFRYVKEEKNKEAMRRLIREKKVVNPVFMKGDGKLSRLYRLFRTHMSHFVKYKKYYS</sequence>
<dbReference type="Proteomes" id="UP000434409">
    <property type="component" value="Unassembled WGS sequence"/>
</dbReference>
<protein>
    <submittedName>
        <fullName evidence="3">ATP-grasp domain-containing protein</fullName>
    </submittedName>
</protein>
<keyword evidence="1" id="KW-0067">ATP-binding</keyword>
<evidence type="ECO:0000313" key="3">
    <source>
        <dbReference type="EMBL" id="MSR94404.1"/>
    </source>
</evidence>
<dbReference type="GO" id="GO:0046872">
    <property type="term" value="F:metal ion binding"/>
    <property type="evidence" value="ECO:0007669"/>
    <property type="project" value="InterPro"/>
</dbReference>
<dbReference type="Gene3D" id="3.30.470.20">
    <property type="entry name" value="ATP-grasp fold, B domain"/>
    <property type="match status" value="1"/>
</dbReference>
<organism evidence="3 4">
    <name type="scientific">Suipraeoptans intestinalis</name>
    <dbReference type="NCBI Taxonomy" id="2606628"/>
    <lineage>
        <taxon>Bacteria</taxon>
        <taxon>Bacillati</taxon>
        <taxon>Bacillota</taxon>
        <taxon>Clostridia</taxon>
        <taxon>Lachnospirales</taxon>
        <taxon>Lachnospiraceae</taxon>
        <taxon>Suipraeoptans</taxon>
    </lineage>
</organism>